<evidence type="ECO:0000256" key="3">
    <source>
        <dbReference type="ARBA" id="ARBA00022692"/>
    </source>
</evidence>
<protein>
    <submittedName>
        <fullName evidence="8">Transmembrane epididymal protein 1A-like</fullName>
    </submittedName>
</protein>
<dbReference type="GO" id="GO:0016020">
    <property type="term" value="C:membrane"/>
    <property type="evidence" value="ECO:0007669"/>
    <property type="project" value="UniProtKB-SubCell"/>
</dbReference>
<evidence type="ECO:0000256" key="4">
    <source>
        <dbReference type="ARBA" id="ARBA00022989"/>
    </source>
</evidence>
<reference evidence="8" key="1">
    <citation type="submission" date="2025-08" db="UniProtKB">
        <authorList>
            <consortium name="RefSeq"/>
        </authorList>
    </citation>
    <scope>IDENTIFICATION</scope>
</reference>
<evidence type="ECO:0000313" key="7">
    <source>
        <dbReference type="Proteomes" id="UP000515203"/>
    </source>
</evidence>
<feature type="transmembrane region" description="Helical" evidence="6">
    <location>
        <begin position="130"/>
        <end position="150"/>
    </location>
</feature>
<organism evidence="7 8">
    <name type="scientific">Octodon degus</name>
    <name type="common">Degu</name>
    <name type="synonym">Sciurus degus</name>
    <dbReference type="NCBI Taxonomy" id="10160"/>
    <lineage>
        <taxon>Eukaryota</taxon>
        <taxon>Metazoa</taxon>
        <taxon>Chordata</taxon>
        <taxon>Craniata</taxon>
        <taxon>Vertebrata</taxon>
        <taxon>Euteleostomi</taxon>
        <taxon>Mammalia</taxon>
        <taxon>Eutheria</taxon>
        <taxon>Euarchontoglires</taxon>
        <taxon>Glires</taxon>
        <taxon>Rodentia</taxon>
        <taxon>Hystricomorpha</taxon>
        <taxon>Octodontidae</taxon>
        <taxon>Octodon</taxon>
    </lineage>
</organism>
<name>A0A6P3FMT9_OCTDE</name>
<feature type="transmembrane region" description="Helical" evidence="6">
    <location>
        <begin position="51"/>
        <end position="75"/>
    </location>
</feature>
<evidence type="ECO:0000256" key="5">
    <source>
        <dbReference type="ARBA" id="ARBA00023136"/>
    </source>
</evidence>
<dbReference type="InterPro" id="IPR006904">
    <property type="entry name" value="DUF716"/>
</dbReference>
<comment type="similarity">
    <text evidence="2">Belongs to the TMEM45 family.</text>
</comment>
<evidence type="ECO:0000256" key="2">
    <source>
        <dbReference type="ARBA" id="ARBA00006948"/>
    </source>
</evidence>
<keyword evidence="3 6" id="KW-0812">Transmembrane</keyword>
<feature type="transmembrane region" description="Helical" evidence="6">
    <location>
        <begin position="12"/>
        <end position="31"/>
    </location>
</feature>
<feature type="transmembrane region" description="Helical" evidence="6">
    <location>
        <begin position="193"/>
        <end position="212"/>
    </location>
</feature>
<dbReference type="PANTHER" id="PTHR46441:SF3">
    <property type="entry name" value="TRANSMEMBRANE EPIDIDYMAL FAMILY MEMBER 3"/>
    <property type="match status" value="1"/>
</dbReference>
<proteinExistence type="inferred from homology"/>
<dbReference type="InParanoid" id="A0A6P3FMT9"/>
<comment type="subcellular location">
    <subcellularLocation>
        <location evidence="1">Membrane</location>
        <topology evidence="1">Multi-pass membrane protein</topology>
    </subcellularLocation>
</comment>
<sequence>MGTLAGHLLPASFFMLYSLYHSVLLSLALLWKQKDLKPPLPPREKRGHNRWHWTIVEGVLKVALTFTGILGELFYPPGVNRTRLVDWEAPQRPFLFKESWQHITMYSFFMLSGVVDIVSQRRLARQNVRLERAAEALAFFMVVLLMATHIENRGSVEVRVHQLFMLPTFLVALVLSIEVWVPSQPTLWVLKTWMGLVLSSWLLQLCVVLYTPPSGQPWRGDSTEDMAFLTTFFCWHLGLMALLLAAVYGLCSLWLRHCSSGVGSLGPRYKMCPTESSNEELQRLQEEEELQNGGV</sequence>
<dbReference type="PANTHER" id="PTHR46441">
    <property type="entry name" value="TRANSMEMBRANE EPIDIDYMAL FAMILY MEMBER 3"/>
    <property type="match status" value="1"/>
</dbReference>
<evidence type="ECO:0000256" key="6">
    <source>
        <dbReference type="SAM" id="Phobius"/>
    </source>
</evidence>
<feature type="transmembrane region" description="Helical" evidence="6">
    <location>
        <begin position="162"/>
        <end position="181"/>
    </location>
</feature>
<dbReference type="Pfam" id="PF04819">
    <property type="entry name" value="DUF716"/>
    <property type="match status" value="1"/>
</dbReference>
<dbReference type="GeneID" id="101591582"/>
<feature type="transmembrane region" description="Helical" evidence="6">
    <location>
        <begin position="232"/>
        <end position="255"/>
    </location>
</feature>
<feature type="transmembrane region" description="Helical" evidence="6">
    <location>
        <begin position="100"/>
        <end position="118"/>
    </location>
</feature>
<keyword evidence="4 6" id="KW-1133">Transmembrane helix</keyword>
<dbReference type="Proteomes" id="UP000515203">
    <property type="component" value="Unplaced"/>
</dbReference>
<evidence type="ECO:0000256" key="1">
    <source>
        <dbReference type="ARBA" id="ARBA00004141"/>
    </source>
</evidence>
<dbReference type="RefSeq" id="XP_004640857.1">
    <property type="nucleotide sequence ID" value="XM_004640800.1"/>
</dbReference>
<keyword evidence="5 6" id="KW-0472">Membrane</keyword>
<evidence type="ECO:0000313" key="8">
    <source>
        <dbReference type="RefSeq" id="XP_004640857.1"/>
    </source>
</evidence>
<keyword evidence="7" id="KW-1185">Reference proteome</keyword>
<gene>
    <name evidence="8" type="primary">LOC101591582</name>
</gene>
<dbReference type="OrthoDB" id="551896at2759"/>
<accession>A0A6P3FMT9</accession>
<dbReference type="AlphaFoldDB" id="A0A6P3FMT9"/>